<dbReference type="PROSITE" id="PS50262">
    <property type="entry name" value="G_PROTEIN_RECEP_F1_2"/>
    <property type="match status" value="1"/>
</dbReference>
<keyword evidence="5 10" id="KW-0297">G-protein coupled receptor</keyword>
<dbReference type="PROSITE" id="PS00237">
    <property type="entry name" value="G_PROTEIN_RECEP_F1_1"/>
    <property type="match status" value="1"/>
</dbReference>
<dbReference type="Pfam" id="PF00001">
    <property type="entry name" value="7tm_1"/>
    <property type="match status" value="2"/>
</dbReference>
<proteinExistence type="inferred from homology"/>
<organism evidence="13 14">
    <name type="scientific">Porites lobata</name>
    <dbReference type="NCBI Taxonomy" id="104759"/>
    <lineage>
        <taxon>Eukaryota</taxon>
        <taxon>Metazoa</taxon>
        <taxon>Cnidaria</taxon>
        <taxon>Anthozoa</taxon>
        <taxon>Hexacorallia</taxon>
        <taxon>Scleractinia</taxon>
        <taxon>Fungiina</taxon>
        <taxon>Poritidae</taxon>
        <taxon>Porites</taxon>
    </lineage>
</organism>
<dbReference type="SMART" id="SM01381">
    <property type="entry name" value="7TM_GPCR_Srsx"/>
    <property type="match status" value="1"/>
</dbReference>
<evidence type="ECO:0000256" key="11">
    <source>
        <dbReference type="SAM" id="Phobius"/>
    </source>
</evidence>
<dbReference type="Proteomes" id="UP001159405">
    <property type="component" value="Unassembled WGS sequence"/>
</dbReference>
<keyword evidence="3 10" id="KW-0812">Transmembrane</keyword>
<evidence type="ECO:0000256" key="6">
    <source>
        <dbReference type="ARBA" id="ARBA00023136"/>
    </source>
</evidence>
<name>A0ABN8PPC3_9CNID</name>
<feature type="transmembrane region" description="Helical" evidence="11">
    <location>
        <begin position="74"/>
        <end position="97"/>
    </location>
</feature>
<dbReference type="PANTHER" id="PTHR24246">
    <property type="entry name" value="OLFACTORY RECEPTOR AND ADENOSINE RECEPTOR"/>
    <property type="match status" value="1"/>
</dbReference>
<feature type="non-terminal residue" evidence="13">
    <location>
        <position position="314"/>
    </location>
</feature>
<comment type="similarity">
    <text evidence="10">Belongs to the G-protein coupled receptor 1 family.</text>
</comment>
<accession>A0ABN8PPC3</accession>
<dbReference type="InterPro" id="IPR017452">
    <property type="entry name" value="GPCR_Rhodpsn_7TM"/>
</dbReference>
<keyword evidence="6 11" id="KW-0472">Membrane</keyword>
<evidence type="ECO:0000256" key="1">
    <source>
        <dbReference type="ARBA" id="ARBA00004651"/>
    </source>
</evidence>
<feature type="transmembrane region" description="Helical" evidence="11">
    <location>
        <begin position="221"/>
        <end position="246"/>
    </location>
</feature>
<protein>
    <recommendedName>
        <fullName evidence="12">G-protein coupled receptors family 1 profile domain-containing protein</fullName>
    </recommendedName>
</protein>
<evidence type="ECO:0000256" key="3">
    <source>
        <dbReference type="ARBA" id="ARBA00022692"/>
    </source>
</evidence>
<feature type="transmembrane region" description="Helical" evidence="11">
    <location>
        <begin position="179"/>
        <end position="200"/>
    </location>
</feature>
<dbReference type="SUPFAM" id="SSF81321">
    <property type="entry name" value="Family A G protein-coupled receptor-like"/>
    <property type="match status" value="1"/>
</dbReference>
<dbReference type="InterPro" id="IPR000276">
    <property type="entry name" value="GPCR_Rhodpsn"/>
</dbReference>
<dbReference type="Gene3D" id="1.20.1070.10">
    <property type="entry name" value="Rhodopsin 7-helix transmembrane proteins"/>
    <property type="match status" value="1"/>
</dbReference>
<keyword evidence="7 10" id="KW-0675">Receptor</keyword>
<dbReference type="CDD" id="cd14967">
    <property type="entry name" value="7tmA_amine_R-like"/>
    <property type="match status" value="1"/>
</dbReference>
<keyword evidence="9 10" id="KW-0807">Transducer</keyword>
<evidence type="ECO:0000256" key="10">
    <source>
        <dbReference type="RuleBase" id="RU000688"/>
    </source>
</evidence>
<evidence type="ECO:0000313" key="14">
    <source>
        <dbReference type="Proteomes" id="UP001159405"/>
    </source>
</evidence>
<evidence type="ECO:0000256" key="5">
    <source>
        <dbReference type="ARBA" id="ARBA00023040"/>
    </source>
</evidence>
<keyword evidence="8" id="KW-0325">Glycoprotein</keyword>
<evidence type="ECO:0000259" key="12">
    <source>
        <dbReference type="PROSITE" id="PS50262"/>
    </source>
</evidence>
<keyword evidence="2" id="KW-1003">Cell membrane</keyword>
<evidence type="ECO:0000256" key="9">
    <source>
        <dbReference type="ARBA" id="ARBA00023224"/>
    </source>
</evidence>
<keyword evidence="14" id="KW-1185">Reference proteome</keyword>
<feature type="domain" description="G-protein coupled receptors family 1 profile" evidence="12">
    <location>
        <begin position="54"/>
        <end position="286"/>
    </location>
</feature>
<evidence type="ECO:0000256" key="2">
    <source>
        <dbReference type="ARBA" id="ARBA00022475"/>
    </source>
</evidence>
<reference evidence="13 14" key="1">
    <citation type="submission" date="2022-05" db="EMBL/GenBank/DDBJ databases">
        <authorList>
            <consortium name="Genoscope - CEA"/>
            <person name="William W."/>
        </authorList>
    </citation>
    <scope>NUCLEOTIDE SEQUENCE [LARGE SCALE GENOMIC DNA]</scope>
</reference>
<evidence type="ECO:0000313" key="13">
    <source>
        <dbReference type="EMBL" id="CAH3147993.1"/>
    </source>
</evidence>
<evidence type="ECO:0000256" key="8">
    <source>
        <dbReference type="ARBA" id="ARBA00023180"/>
    </source>
</evidence>
<dbReference type="PRINTS" id="PR00237">
    <property type="entry name" value="GPCRRHODOPSN"/>
</dbReference>
<sequence>MDSNKFFTTFANATNTSNATTGIERTPQLSARSYQVDIAFVVVFCILALMIVFGNSLVIGAFQVNPRLRTASNMLLISLATADILIGTITVPLYVYISVTNDHQLHTVYLIFDIICGVSSVLNLTAISLERCYALIYPIKHRIISKRSLLAVIFGVWVLASFAGSMVEFPLQTGVKGLIITVTFLFVPLIVILAAYGKIFRIARAHAHGRGTSSFKKDLRIAKTVAVVTGLFIICWTPFFGINFAVGLCSSSSIGCEVLTKIPLTFIVRIIKWLQYGNSVCNPIVYGLRNREFRQTFRKILLGWCGKKAPLYDN</sequence>
<evidence type="ECO:0000256" key="7">
    <source>
        <dbReference type="ARBA" id="ARBA00023170"/>
    </source>
</evidence>
<comment type="subcellular location">
    <subcellularLocation>
        <location evidence="1">Cell membrane</location>
        <topology evidence="1">Multi-pass membrane protein</topology>
    </subcellularLocation>
</comment>
<comment type="caution">
    <text evidence="13">The sequence shown here is derived from an EMBL/GenBank/DDBJ whole genome shotgun (WGS) entry which is preliminary data.</text>
</comment>
<dbReference type="EMBL" id="CALNXK010000082">
    <property type="protein sequence ID" value="CAH3147993.1"/>
    <property type="molecule type" value="Genomic_DNA"/>
</dbReference>
<evidence type="ECO:0000256" key="4">
    <source>
        <dbReference type="ARBA" id="ARBA00022989"/>
    </source>
</evidence>
<dbReference type="PANTHER" id="PTHR24246:SF27">
    <property type="entry name" value="ADENOSINE RECEPTOR, ISOFORM A"/>
    <property type="match status" value="1"/>
</dbReference>
<feature type="transmembrane region" description="Helical" evidence="11">
    <location>
        <begin position="38"/>
        <end position="62"/>
    </location>
</feature>
<feature type="transmembrane region" description="Helical" evidence="11">
    <location>
        <begin position="109"/>
        <end position="129"/>
    </location>
</feature>
<feature type="transmembrane region" description="Helical" evidence="11">
    <location>
        <begin position="149"/>
        <end position="167"/>
    </location>
</feature>
<keyword evidence="4 11" id="KW-1133">Transmembrane helix</keyword>
<gene>
    <name evidence="13" type="ORF">PLOB_00046393</name>
</gene>